<dbReference type="AlphaFoldDB" id="J4D8D4"/>
<proteinExistence type="predicted"/>
<gene>
    <name evidence="1" type="ORF">TOT_020000975</name>
</gene>
<evidence type="ECO:0000313" key="1">
    <source>
        <dbReference type="EMBL" id="BAM40720.1"/>
    </source>
</evidence>
<accession>J4D8D4</accession>
<dbReference type="Proteomes" id="UP000003786">
    <property type="component" value="Chromosome 2"/>
</dbReference>
<organism evidence="1 2">
    <name type="scientific">Theileria orientalis strain Shintoku</name>
    <dbReference type="NCBI Taxonomy" id="869250"/>
    <lineage>
        <taxon>Eukaryota</taxon>
        <taxon>Sar</taxon>
        <taxon>Alveolata</taxon>
        <taxon>Apicomplexa</taxon>
        <taxon>Aconoidasida</taxon>
        <taxon>Piroplasmida</taxon>
        <taxon>Theileriidae</taxon>
        <taxon>Theileria</taxon>
    </lineage>
</organism>
<protein>
    <submittedName>
        <fullName evidence="1">Uncharacterized protein</fullName>
    </submittedName>
</protein>
<sequence length="37" mass="4416">MDSEKDRIMIIEVCEAHTGTNNRPKWYQIYKTTNDTI</sequence>
<dbReference type="EMBL" id="AP011947">
    <property type="protein sequence ID" value="BAM40720.1"/>
    <property type="molecule type" value="Genomic_DNA"/>
</dbReference>
<evidence type="ECO:0000313" key="2">
    <source>
        <dbReference type="Proteomes" id="UP000003786"/>
    </source>
</evidence>
<dbReference type="KEGG" id="tot:TOT_020000975"/>
<name>J4D8D4_THEOR</name>
<keyword evidence="2" id="KW-1185">Reference proteome</keyword>
<reference evidence="1 2" key="1">
    <citation type="journal article" date="2012" name="MBio">
        <title>Comparative genome analysis of three eukaryotic parasites with differing abilities to transform leukocytes reveals key mediators of Theileria-induced leukocyte transformation.</title>
        <authorList>
            <person name="Hayashida K."/>
            <person name="Hara Y."/>
            <person name="Abe T."/>
            <person name="Yamasaki C."/>
            <person name="Toyoda A."/>
            <person name="Kosuge T."/>
            <person name="Suzuki Y."/>
            <person name="Sato Y."/>
            <person name="Kawashima S."/>
            <person name="Katayama T."/>
            <person name="Wakaguri H."/>
            <person name="Inoue N."/>
            <person name="Homma K."/>
            <person name="Tada-Umezaki M."/>
            <person name="Yagi Y."/>
            <person name="Fujii Y."/>
            <person name="Habara T."/>
            <person name="Kanehisa M."/>
            <person name="Watanabe H."/>
            <person name="Ito K."/>
            <person name="Gojobori T."/>
            <person name="Sugawara H."/>
            <person name="Imanishi T."/>
            <person name="Weir W."/>
            <person name="Gardner M."/>
            <person name="Pain A."/>
            <person name="Shiels B."/>
            <person name="Hattori M."/>
            <person name="Nene V."/>
            <person name="Sugimoto C."/>
        </authorList>
    </citation>
    <scope>NUCLEOTIDE SEQUENCE [LARGE SCALE GENOMIC DNA]</scope>
    <source>
        <strain evidence="1 2">Shintoku</strain>
    </source>
</reference>
<dbReference type="RefSeq" id="XP_009691021.1">
    <property type="nucleotide sequence ID" value="XM_009692726.1"/>
</dbReference>
<dbReference type="GeneID" id="20715075"/>
<dbReference type="VEuPathDB" id="PiroplasmaDB:TOT_020000975"/>